<evidence type="ECO:0000313" key="3">
    <source>
        <dbReference type="EMBL" id="MBB5092735.1"/>
    </source>
</evidence>
<proteinExistence type="predicted"/>
<feature type="transmembrane region" description="Helical" evidence="1">
    <location>
        <begin position="131"/>
        <end position="151"/>
    </location>
</feature>
<keyword evidence="1" id="KW-0472">Membrane</keyword>
<feature type="transmembrane region" description="Helical" evidence="1">
    <location>
        <begin position="72"/>
        <end position="98"/>
    </location>
</feature>
<feature type="transmembrane region" description="Helical" evidence="1">
    <location>
        <begin position="203"/>
        <end position="221"/>
    </location>
</feature>
<dbReference type="PANTHER" id="PTHR14969:SF13">
    <property type="entry name" value="AT30094P"/>
    <property type="match status" value="1"/>
</dbReference>
<sequence length="276" mass="30222">MRTSVQAGLARRKAQSGQQAEYDRADQSATNLWSYQLTLFLLVMIAGAGLLLPFDGDLSRLAVSVQWLPVEILKSLTNLVLAAPYVALFTVIIAVCLVRRHRLRGQEGYGLKIPELLQNYNRLGTIAGQSLFGISAILGAGLIVNILKYFVGRPRPFLIDSAGPFGFKPFDFSHAYVSFPSGHACTAAVLATLLALWFPRYRFFAYAGLALIASSRVFVQAHYPSDVVTGFAIGTITTLILARFLAQSGLLFRLGEGQLFPELKNIISRRIKLQGA</sequence>
<dbReference type="Proteomes" id="UP000531231">
    <property type="component" value="Unassembled WGS sequence"/>
</dbReference>
<keyword evidence="1" id="KW-0812">Transmembrane</keyword>
<dbReference type="GO" id="GO:0050380">
    <property type="term" value="F:undecaprenyl-diphosphatase activity"/>
    <property type="evidence" value="ECO:0007669"/>
    <property type="project" value="UniProtKB-EC"/>
</dbReference>
<dbReference type="InterPro" id="IPR036938">
    <property type="entry name" value="PAP2/HPO_sf"/>
</dbReference>
<feature type="transmembrane region" description="Helical" evidence="1">
    <location>
        <begin position="227"/>
        <end position="246"/>
    </location>
</feature>
<dbReference type="EC" id="3.6.1.27" evidence="3"/>
<keyword evidence="4" id="KW-1185">Reference proteome</keyword>
<dbReference type="RefSeq" id="WP_170265198.1">
    <property type="nucleotide sequence ID" value="NZ_JACHIL010000007.1"/>
</dbReference>
<feature type="domain" description="Phosphatidic acid phosphatase type 2/haloperoxidase" evidence="2">
    <location>
        <begin position="132"/>
        <end position="242"/>
    </location>
</feature>
<dbReference type="AlphaFoldDB" id="A0A7W8ALZ5"/>
<gene>
    <name evidence="3" type="ORF">HNQ68_003298</name>
</gene>
<keyword evidence="3" id="KW-0378">Hydrolase</keyword>
<dbReference type="SUPFAM" id="SSF48317">
    <property type="entry name" value="Acid phosphatase/Vanadium-dependent haloperoxidase"/>
    <property type="match status" value="1"/>
</dbReference>
<dbReference type="Pfam" id="PF01569">
    <property type="entry name" value="PAP2"/>
    <property type="match status" value="1"/>
</dbReference>
<name>A0A7W8ALZ5_9HYPH</name>
<keyword evidence="1" id="KW-1133">Transmembrane helix</keyword>
<dbReference type="PANTHER" id="PTHR14969">
    <property type="entry name" value="SPHINGOSINE-1-PHOSPHATE PHOSPHOHYDROLASE"/>
    <property type="match status" value="1"/>
</dbReference>
<evidence type="ECO:0000313" key="4">
    <source>
        <dbReference type="Proteomes" id="UP000531231"/>
    </source>
</evidence>
<organism evidence="3 4">
    <name type="scientific">Pseudochrobactrum saccharolyticum</name>
    <dbReference type="NCBI Taxonomy" id="354352"/>
    <lineage>
        <taxon>Bacteria</taxon>
        <taxon>Pseudomonadati</taxon>
        <taxon>Pseudomonadota</taxon>
        <taxon>Alphaproteobacteria</taxon>
        <taxon>Hyphomicrobiales</taxon>
        <taxon>Brucellaceae</taxon>
        <taxon>Pseudochrobactrum</taxon>
    </lineage>
</organism>
<evidence type="ECO:0000256" key="1">
    <source>
        <dbReference type="SAM" id="Phobius"/>
    </source>
</evidence>
<feature type="transmembrane region" description="Helical" evidence="1">
    <location>
        <begin position="32"/>
        <end position="52"/>
    </location>
</feature>
<evidence type="ECO:0000259" key="2">
    <source>
        <dbReference type="SMART" id="SM00014"/>
    </source>
</evidence>
<dbReference type="SMART" id="SM00014">
    <property type="entry name" value="acidPPc"/>
    <property type="match status" value="1"/>
</dbReference>
<accession>A0A7W8ALZ5</accession>
<feature type="transmembrane region" description="Helical" evidence="1">
    <location>
        <begin position="175"/>
        <end position="196"/>
    </location>
</feature>
<dbReference type="InterPro" id="IPR000326">
    <property type="entry name" value="PAP2/HPO"/>
</dbReference>
<dbReference type="EMBL" id="JACHIL010000007">
    <property type="protein sequence ID" value="MBB5092735.1"/>
    <property type="molecule type" value="Genomic_DNA"/>
</dbReference>
<reference evidence="3 4" key="1">
    <citation type="submission" date="2020-08" db="EMBL/GenBank/DDBJ databases">
        <title>Genomic Encyclopedia of Type Strains, Phase IV (KMG-IV): sequencing the most valuable type-strain genomes for metagenomic binning, comparative biology and taxonomic classification.</title>
        <authorList>
            <person name="Goeker M."/>
        </authorList>
    </citation>
    <scope>NUCLEOTIDE SEQUENCE [LARGE SCALE GENOMIC DNA]</scope>
    <source>
        <strain evidence="3 4">DSM 25620</strain>
    </source>
</reference>
<dbReference type="Gene3D" id="1.20.144.10">
    <property type="entry name" value="Phosphatidic acid phosphatase type 2/haloperoxidase"/>
    <property type="match status" value="1"/>
</dbReference>
<protein>
    <submittedName>
        <fullName evidence="3">Undecaprenyl-diphosphatase</fullName>
        <ecNumber evidence="3">3.6.1.27</ecNumber>
    </submittedName>
</protein>
<comment type="caution">
    <text evidence="3">The sequence shown here is derived from an EMBL/GenBank/DDBJ whole genome shotgun (WGS) entry which is preliminary data.</text>
</comment>